<name>A0A8H7TK28_BIOOC</name>
<dbReference type="PANTHER" id="PTHR37834:SF2">
    <property type="entry name" value="ESTERASE, SGNH HYDROLASE-TYPE"/>
    <property type="match status" value="1"/>
</dbReference>
<reference evidence="4" key="1">
    <citation type="submission" date="2020-10" db="EMBL/GenBank/DDBJ databases">
        <title>High-Quality Genome Resource of Clonostachys rosea strain S41 by Oxford Nanopore Long-Read Sequencing.</title>
        <authorList>
            <person name="Wang H."/>
        </authorList>
    </citation>
    <scope>NUCLEOTIDE SEQUENCE</scope>
    <source>
        <strain evidence="4">S41</strain>
    </source>
</reference>
<dbReference type="InterPro" id="IPR013830">
    <property type="entry name" value="SGNH_hydro"/>
</dbReference>
<feature type="domain" description="Carbohydrate esterase 2 N-terminal" evidence="3">
    <location>
        <begin position="23"/>
        <end position="118"/>
    </location>
</feature>
<dbReference type="Pfam" id="PF13472">
    <property type="entry name" value="Lipase_GDSL_2"/>
    <property type="match status" value="1"/>
</dbReference>
<dbReference type="Gene3D" id="3.40.50.1110">
    <property type="entry name" value="SGNH hydrolase"/>
    <property type="match status" value="1"/>
</dbReference>
<evidence type="ECO:0000256" key="1">
    <source>
        <dbReference type="SAM" id="SignalP"/>
    </source>
</evidence>
<dbReference type="Pfam" id="PF17996">
    <property type="entry name" value="CE2_N"/>
    <property type="match status" value="1"/>
</dbReference>
<evidence type="ECO:0000259" key="3">
    <source>
        <dbReference type="Pfam" id="PF17996"/>
    </source>
</evidence>
<dbReference type="Proteomes" id="UP000616885">
    <property type="component" value="Unassembled WGS sequence"/>
</dbReference>
<dbReference type="EMBL" id="JADCTT010000006">
    <property type="protein sequence ID" value="KAF9751058.1"/>
    <property type="molecule type" value="Genomic_DNA"/>
</dbReference>
<dbReference type="GO" id="GO:0052689">
    <property type="term" value="F:carboxylic ester hydrolase activity"/>
    <property type="evidence" value="ECO:0007669"/>
    <property type="project" value="InterPro"/>
</dbReference>
<dbReference type="AlphaFoldDB" id="A0A8H7TK28"/>
<accession>A0A8H7TK28</accession>
<keyword evidence="1" id="KW-0732">Signal</keyword>
<dbReference type="PANTHER" id="PTHR37834">
    <property type="entry name" value="GDSL-LIKE LIPASE/ACYLHYDROLASE DOMAIN PROTEIN (AFU_ORTHOLOGUE AFUA_2G00620)"/>
    <property type="match status" value="1"/>
</dbReference>
<comment type="caution">
    <text evidence="4">The sequence shown here is derived from an EMBL/GenBank/DDBJ whole genome shotgun (WGS) entry which is preliminary data.</text>
</comment>
<dbReference type="InterPro" id="IPR036514">
    <property type="entry name" value="SGNH_hydro_sf"/>
</dbReference>
<dbReference type="SUPFAM" id="SSF52266">
    <property type="entry name" value="SGNH hydrolase"/>
    <property type="match status" value="1"/>
</dbReference>
<feature type="signal peptide" evidence="1">
    <location>
        <begin position="1"/>
        <end position="19"/>
    </location>
</feature>
<evidence type="ECO:0008006" key="6">
    <source>
        <dbReference type="Google" id="ProtNLM"/>
    </source>
</evidence>
<protein>
    <recommendedName>
        <fullName evidence="6">Carbohydrate esterase 2 N-terminal domain-containing protein</fullName>
    </recommendedName>
</protein>
<dbReference type="Gene3D" id="2.60.120.260">
    <property type="entry name" value="Galactose-binding domain-like"/>
    <property type="match status" value="1"/>
</dbReference>
<dbReference type="InterPro" id="IPR037461">
    <property type="entry name" value="CtCE2-like_dom"/>
</dbReference>
<dbReference type="InterPro" id="IPR052762">
    <property type="entry name" value="PCW_deacetylase/CE"/>
</dbReference>
<dbReference type="InterPro" id="IPR040794">
    <property type="entry name" value="CE2_N"/>
</dbReference>
<proteinExistence type="predicted"/>
<feature type="domain" description="SGNH hydrolase-type esterase" evidence="2">
    <location>
        <begin position="132"/>
        <end position="312"/>
    </location>
</feature>
<sequence>MVRLSTLFSVVAALTTCQAVRFLGRVDPEKRELTWPGTGVSFTFTGTSASVAFTSVSGDNSVEVVVDDGIPTIIDNVSGTSIDTPALEQGQHTVNIRKRSEAGFGTLTVGEVTVTGGKLGCDTVPGKRIQIIGDSITVGYGLDGTFPCTNTAALENAPKTYGALTAKNISAEYDIIAWSGIGLTRNYMGSDDYPNMSQRWTRYGAHDADNSYTFPESDTPDIVVINLGTNDFSYLGVRDPLNVETFTEAMVEFVQVVQGHYPKAELFLTSSPMLGDSWPEGDLQHTTHANAVKSVVDKIGNKVHFVEFPSQGSVVACDYHPVAEEHEKMAVILTSAIQSVINV</sequence>
<organism evidence="4 5">
    <name type="scientific">Bionectria ochroleuca</name>
    <name type="common">Gliocladium roseum</name>
    <dbReference type="NCBI Taxonomy" id="29856"/>
    <lineage>
        <taxon>Eukaryota</taxon>
        <taxon>Fungi</taxon>
        <taxon>Dikarya</taxon>
        <taxon>Ascomycota</taxon>
        <taxon>Pezizomycotina</taxon>
        <taxon>Sordariomycetes</taxon>
        <taxon>Hypocreomycetidae</taxon>
        <taxon>Hypocreales</taxon>
        <taxon>Bionectriaceae</taxon>
        <taxon>Clonostachys</taxon>
    </lineage>
</organism>
<gene>
    <name evidence="4" type="ORF">IM811_015278</name>
</gene>
<feature type="chain" id="PRO_5034661648" description="Carbohydrate esterase 2 N-terminal domain-containing protein" evidence="1">
    <location>
        <begin position="20"/>
        <end position="343"/>
    </location>
</feature>
<dbReference type="CDD" id="cd01831">
    <property type="entry name" value="Endoglucanase_E_like"/>
    <property type="match status" value="1"/>
</dbReference>
<evidence type="ECO:0000313" key="5">
    <source>
        <dbReference type="Proteomes" id="UP000616885"/>
    </source>
</evidence>
<evidence type="ECO:0000313" key="4">
    <source>
        <dbReference type="EMBL" id="KAF9751058.1"/>
    </source>
</evidence>
<evidence type="ECO:0000259" key="2">
    <source>
        <dbReference type="Pfam" id="PF13472"/>
    </source>
</evidence>